<dbReference type="Gene3D" id="1.20.5.850">
    <property type="entry name" value="Rbstp2229 protein"/>
    <property type="match status" value="1"/>
</dbReference>
<dbReference type="Proteomes" id="UP000322139">
    <property type="component" value="Unassembled WGS sequence"/>
</dbReference>
<evidence type="ECO:0000313" key="2">
    <source>
        <dbReference type="Proteomes" id="UP000322139"/>
    </source>
</evidence>
<proteinExistence type="predicted"/>
<dbReference type="InterPro" id="IPR015062">
    <property type="entry name" value="DUF1885"/>
</dbReference>
<organism evidence="1 2">
    <name type="scientific">Bacillus infantis</name>
    <dbReference type="NCBI Taxonomy" id="324767"/>
    <lineage>
        <taxon>Bacteria</taxon>
        <taxon>Bacillati</taxon>
        <taxon>Bacillota</taxon>
        <taxon>Bacilli</taxon>
        <taxon>Bacillales</taxon>
        <taxon>Bacillaceae</taxon>
        <taxon>Bacillus</taxon>
    </lineage>
</organism>
<dbReference type="AlphaFoldDB" id="A0A5D4RKJ5"/>
<dbReference type="EMBL" id="VTER01000003">
    <property type="protein sequence ID" value="TYS49932.1"/>
    <property type="molecule type" value="Genomic_DNA"/>
</dbReference>
<reference evidence="1 2" key="1">
    <citation type="submission" date="2019-08" db="EMBL/GenBank/DDBJ databases">
        <title>Bacillus genomes from the desert of Cuatro Cienegas, Coahuila.</title>
        <authorList>
            <person name="Olmedo-Alvarez G."/>
        </authorList>
    </citation>
    <scope>NUCLEOTIDE SEQUENCE [LARGE SCALE GENOMIC DNA]</scope>
    <source>
        <strain evidence="1 2">CH446_14T</strain>
    </source>
</reference>
<dbReference type="Gene3D" id="3.30.310.120">
    <property type="entry name" value="Rbstp2229 like protein"/>
    <property type="match status" value="1"/>
</dbReference>
<dbReference type="Pfam" id="PF08968">
    <property type="entry name" value="DUF1885"/>
    <property type="match status" value="1"/>
</dbReference>
<dbReference type="SUPFAM" id="SSF111171">
    <property type="entry name" value="Rbstp2229 protein"/>
    <property type="match status" value="1"/>
</dbReference>
<sequence length="144" mass="16467">MSSSAYIKLVKTSSQETITIQEVKNLLEYYKSITAKTGDQVDWGYSKAAFPYEIKEYTQGDGKRLWLQSLDDRYNTILIGVGTEPIQDSDSTERIQSYIQLTLPENAAMGDKSKANEFCKFLAKKLHAELQLFNGRIMYFNGRK</sequence>
<accession>A0A5D4RKJ5</accession>
<protein>
    <submittedName>
        <fullName evidence="1">DUF1885 family protein</fullName>
    </submittedName>
</protein>
<name>A0A5D4RKJ5_9BACI</name>
<dbReference type="InterPro" id="IPR036294">
    <property type="entry name" value="Rbstp2229-like_sf"/>
</dbReference>
<dbReference type="RefSeq" id="WP_148973768.1">
    <property type="nucleotide sequence ID" value="NZ_VTER01000003.1"/>
</dbReference>
<evidence type="ECO:0000313" key="1">
    <source>
        <dbReference type="EMBL" id="TYS49932.1"/>
    </source>
</evidence>
<gene>
    <name evidence="1" type="ORF">FZD51_05055</name>
</gene>
<comment type="caution">
    <text evidence="1">The sequence shown here is derived from an EMBL/GenBank/DDBJ whole genome shotgun (WGS) entry which is preliminary data.</text>
</comment>